<accession>Q5FJJ6</accession>
<name>Q5FJJ6_LACAC</name>
<protein>
    <submittedName>
        <fullName evidence="1">Uncharacterized protein</fullName>
    </submittedName>
</protein>
<dbReference type="HOGENOM" id="CLU_219411_0_0_9"/>
<proteinExistence type="predicted"/>
<evidence type="ECO:0000313" key="2">
    <source>
        <dbReference type="Proteomes" id="UP000006381"/>
    </source>
</evidence>
<dbReference type="BioCyc" id="LACI272621:G1G49-1278-MONOMER"/>
<reference evidence="1 2" key="1">
    <citation type="journal article" date="2005" name="Proc. Natl. Acad. Sci. U.S.A.">
        <title>Complete genome sequence of the probiotic lactic acid bacterium Lactobacillus acidophilus NCFM.</title>
        <authorList>
            <person name="Altermann E."/>
            <person name="Russell W.M."/>
            <person name="Azcarate-Peril M.A."/>
            <person name="Barrangou R."/>
            <person name="Buck B.L."/>
            <person name="McAuliffe O."/>
            <person name="Souther N."/>
            <person name="Dobson A."/>
            <person name="Duong T."/>
            <person name="Callanan M."/>
            <person name="Lick S."/>
            <person name="Hamrick A."/>
            <person name="Cano R."/>
            <person name="Klaenhammer T.R."/>
        </authorList>
    </citation>
    <scope>NUCLEOTIDE SEQUENCE [LARGE SCALE GENOMIC DNA]</scope>
    <source>
        <strain evidence="2">ATCC 700396 / NCK56 / N2 / NCFM</strain>
    </source>
</reference>
<gene>
    <name evidence="1" type="ordered locus">LBA1298</name>
</gene>
<dbReference type="AlphaFoldDB" id="Q5FJJ6"/>
<organism evidence="2">
    <name type="scientific">Lactobacillus acidophilus (strain ATCC 700396 / NCK56 / N2 / NCFM)</name>
    <dbReference type="NCBI Taxonomy" id="272621"/>
    <lineage>
        <taxon>Bacteria</taxon>
        <taxon>Bacillati</taxon>
        <taxon>Bacillota</taxon>
        <taxon>Bacilli</taxon>
        <taxon>Lactobacillales</taxon>
        <taxon>Lactobacillaceae</taxon>
        <taxon>Lactobacillus</taxon>
    </lineage>
</organism>
<evidence type="ECO:0000313" key="1">
    <source>
        <dbReference type="EMBL" id="AAV43128.1"/>
    </source>
</evidence>
<sequence length="33" mass="4092">MNAKKARIKMKWAVKVRHFYGFYYVQIKQKTKT</sequence>
<dbReference type="KEGG" id="lac:LBA1298"/>
<keyword evidence="2" id="KW-1185">Reference proteome</keyword>
<dbReference type="EMBL" id="CP000033">
    <property type="protein sequence ID" value="AAV43128.1"/>
    <property type="molecule type" value="Genomic_DNA"/>
</dbReference>
<dbReference type="Proteomes" id="UP000006381">
    <property type="component" value="Chromosome"/>
</dbReference>